<protein>
    <submittedName>
        <fullName evidence="2">Uncharacterized protein</fullName>
    </submittedName>
</protein>
<dbReference type="HOGENOM" id="CLU_063753_0_0_1"/>
<reference evidence="2 3" key="1">
    <citation type="submission" date="2014-04" db="EMBL/GenBank/DDBJ databases">
        <authorList>
            <consortium name="DOE Joint Genome Institute"/>
            <person name="Kuo A."/>
            <person name="Girlanda M."/>
            <person name="Perotto S."/>
            <person name="Kohler A."/>
            <person name="Nagy L.G."/>
            <person name="Floudas D."/>
            <person name="Copeland A."/>
            <person name="Barry K.W."/>
            <person name="Cichocki N."/>
            <person name="Veneault-Fourrey C."/>
            <person name="LaButti K."/>
            <person name="Lindquist E.A."/>
            <person name="Lipzen A."/>
            <person name="Lundell T."/>
            <person name="Morin E."/>
            <person name="Murat C."/>
            <person name="Sun H."/>
            <person name="Tunlid A."/>
            <person name="Henrissat B."/>
            <person name="Grigoriev I.V."/>
            <person name="Hibbett D.S."/>
            <person name="Martin F."/>
            <person name="Nordberg H.P."/>
            <person name="Cantor M.N."/>
            <person name="Hua S.X."/>
        </authorList>
    </citation>
    <scope>NUCLEOTIDE SEQUENCE [LARGE SCALE GENOMIC DNA]</scope>
    <source>
        <strain evidence="2 3">MUT 4182</strain>
    </source>
</reference>
<evidence type="ECO:0000313" key="2">
    <source>
        <dbReference type="EMBL" id="KIO27561.1"/>
    </source>
</evidence>
<sequence length="293" mass="34009">MILPADLSTRISNAEKRSQALLGAPDDNCSREVECARIVRDLIVPRLERQVRLIRFISATFGLRLTADNSSDRLRASFISPSEAQLYSWRIINWWQSLPDAQDWELARLQHNRMYHVELMLYLIESRDTHSSKFWTRVARWQVARHQDQCTRILANFKRARLEIDPCDEPRCQFLISKLQAAVGRTLLEPDPSPETVKFTDVFVIRELHDDPDMEKLIASNFFAQEDRQRLLRMTEEKRFGKPHFPPECYDMLPGDPYCAFVDYSPLVGAFMGHRGIACIILVAVLSFVLART</sequence>
<gene>
    <name evidence="2" type="ORF">M407DRAFT_232662</name>
</gene>
<accession>A0A0C3QK00</accession>
<reference evidence="3" key="2">
    <citation type="submission" date="2015-01" db="EMBL/GenBank/DDBJ databases">
        <title>Evolutionary Origins and Diversification of the Mycorrhizal Mutualists.</title>
        <authorList>
            <consortium name="DOE Joint Genome Institute"/>
            <consortium name="Mycorrhizal Genomics Consortium"/>
            <person name="Kohler A."/>
            <person name="Kuo A."/>
            <person name="Nagy L.G."/>
            <person name="Floudas D."/>
            <person name="Copeland A."/>
            <person name="Barry K.W."/>
            <person name="Cichocki N."/>
            <person name="Veneault-Fourrey C."/>
            <person name="LaButti K."/>
            <person name="Lindquist E.A."/>
            <person name="Lipzen A."/>
            <person name="Lundell T."/>
            <person name="Morin E."/>
            <person name="Murat C."/>
            <person name="Riley R."/>
            <person name="Ohm R."/>
            <person name="Sun H."/>
            <person name="Tunlid A."/>
            <person name="Henrissat B."/>
            <person name="Grigoriev I.V."/>
            <person name="Hibbett D.S."/>
            <person name="Martin F."/>
        </authorList>
    </citation>
    <scope>NUCLEOTIDE SEQUENCE [LARGE SCALE GENOMIC DNA]</scope>
    <source>
        <strain evidence="3">MUT 4182</strain>
    </source>
</reference>
<evidence type="ECO:0000313" key="3">
    <source>
        <dbReference type="Proteomes" id="UP000054248"/>
    </source>
</evidence>
<dbReference type="AlphaFoldDB" id="A0A0C3QK00"/>
<dbReference type="OrthoDB" id="3297844at2759"/>
<keyword evidence="1" id="KW-1133">Transmembrane helix</keyword>
<proteinExistence type="predicted"/>
<dbReference type="Proteomes" id="UP000054248">
    <property type="component" value="Unassembled WGS sequence"/>
</dbReference>
<organism evidence="2 3">
    <name type="scientific">Tulasnella calospora MUT 4182</name>
    <dbReference type="NCBI Taxonomy" id="1051891"/>
    <lineage>
        <taxon>Eukaryota</taxon>
        <taxon>Fungi</taxon>
        <taxon>Dikarya</taxon>
        <taxon>Basidiomycota</taxon>
        <taxon>Agaricomycotina</taxon>
        <taxon>Agaricomycetes</taxon>
        <taxon>Cantharellales</taxon>
        <taxon>Tulasnellaceae</taxon>
        <taxon>Tulasnella</taxon>
    </lineage>
</organism>
<evidence type="ECO:0000256" key="1">
    <source>
        <dbReference type="SAM" id="Phobius"/>
    </source>
</evidence>
<name>A0A0C3QK00_9AGAM</name>
<feature type="transmembrane region" description="Helical" evidence="1">
    <location>
        <begin position="267"/>
        <end position="291"/>
    </location>
</feature>
<dbReference type="EMBL" id="KN823007">
    <property type="protein sequence ID" value="KIO27561.1"/>
    <property type="molecule type" value="Genomic_DNA"/>
</dbReference>
<keyword evidence="1" id="KW-0812">Transmembrane</keyword>
<keyword evidence="1" id="KW-0472">Membrane</keyword>
<keyword evidence="3" id="KW-1185">Reference proteome</keyword>